<evidence type="ECO:0000313" key="3">
    <source>
        <dbReference type="Proteomes" id="UP000828390"/>
    </source>
</evidence>
<protein>
    <submittedName>
        <fullName evidence="2">Uncharacterized protein</fullName>
    </submittedName>
</protein>
<accession>A0A9D4GV60</accession>
<dbReference type="Proteomes" id="UP000828390">
    <property type="component" value="Unassembled WGS sequence"/>
</dbReference>
<reference evidence="2" key="2">
    <citation type="submission" date="2020-11" db="EMBL/GenBank/DDBJ databases">
        <authorList>
            <person name="McCartney M.A."/>
            <person name="Auch B."/>
            <person name="Kono T."/>
            <person name="Mallez S."/>
            <person name="Becker A."/>
            <person name="Gohl D.M."/>
            <person name="Silverstein K.A.T."/>
            <person name="Koren S."/>
            <person name="Bechman K.B."/>
            <person name="Herman A."/>
            <person name="Abrahante J.E."/>
            <person name="Garbe J."/>
        </authorList>
    </citation>
    <scope>NUCLEOTIDE SEQUENCE</scope>
    <source>
        <strain evidence="2">Duluth1</strain>
        <tissue evidence="2">Whole animal</tissue>
    </source>
</reference>
<evidence type="ECO:0000256" key="1">
    <source>
        <dbReference type="SAM" id="MobiDB-lite"/>
    </source>
</evidence>
<comment type="caution">
    <text evidence="2">The sequence shown here is derived from an EMBL/GenBank/DDBJ whole genome shotgun (WGS) entry which is preliminary data.</text>
</comment>
<dbReference type="AlphaFoldDB" id="A0A9D4GV60"/>
<feature type="region of interest" description="Disordered" evidence="1">
    <location>
        <begin position="1"/>
        <end position="24"/>
    </location>
</feature>
<feature type="compositionally biased region" description="Polar residues" evidence="1">
    <location>
        <begin position="1"/>
        <end position="18"/>
    </location>
</feature>
<keyword evidence="3" id="KW-1185">Reference proteome</keyword>
<evidence type="ECO:0000313" key="2">
    <source>
        <dbReference type="EMBL" id="KAH3822135.1"/>
    </source>
</evidence>
<proteinExistence type="predicted"/>
<name>A0A9D4GV60_DREPO</name>
<dbReference type="EMBL" id="JAIWYP010000005">
    <property type="protein sequence ID" value="KAH3822135.1"/>
    <property type="molecule type" value="Genomic_DNA"/>
</dbReference>
<sequence>MPASHRSLTTCSHTSTNPCPREIRASRNAAIPVLIHARERYEPHGMQPYQY</sequence>
<organism evidence="2 3">
    <name type="scientific">Dreissena polymorpha</name>
    <name type="common">Zebra mussel</name>
    <name type="synonym">Mytilus polymorpha</name>
    <dbReference type="NCBI Taxonomy" id="45954"/>
    <lineage>
        <taxon>Eukaryota</taxon>
        <taxon>Metazoa</taxon>
        <taxon>Spiralia</taxon>
        <taxon>Lophotrochozoa</taxon>
        <taxon>Mollusca</taxon>
        <taxon>Bivalvia</taxon>
        <taxon>Autobranchia</taxon>
        <taxon>Heteroconchia</taxon>
        <taxon>Euheterodonta</taxon>
        <taxon>Imparidentia</taxon>
        <taxon>Neoheterodontei</taxon>
        <taxon>Myida</taxon>
        <taxon>Dreissenoidea</taxon>
        <taxon>Dreissenidae</taxon>
        <taxon>Dreissena</taxon>
    </lineage>
</organism>
<reference evidence="2" key="1">
    <citation type="journal article" date="2019" name="bioRxiv">
        <title>The Genome of the Zebra Mussel, Dreissena polymorpha: A Resource for Invasive Species Research.</title>
        <authorList>
            <person name="McCartney M.A."/>
            <person name="Auch B."/>
            <person name="Kono T."/>
            <person name="Mallez S."/>
            <person name="Zhang Y."/>
            <person name="Obille A."/>
            <person name="Becker A."/>
            <person name="Abrahante J.E."/>
            <person name="Garbe J."/>
            <person name="Badalamenti J.P."/>
            <person name="Herman A."/>
            <person name="Mangelson H."/>
            <person name="Liachko I."/>
            <person name="Sullivan S."/>
            <person name="Sone E.D."/>
            <person name="Koren S."/>
            <person name="Silverstein K.A.T."/>
            <person name="Beckman K.B."/>
            <person name="Gohl D.M."/>
        </authorList>
    </citation>
    <scope>NUCLEOTIDE SEQUENCE</scope>
    <source>
        <strain evidence="2">Duluth1</strain>
        <tissue evidence="2">Whole animal</tissue>
    </source>
</reference>
<gene>
    <name evidence="2" type="ORF">DPMN_123905</name>
</gene>